<dbReference type="PROSITE" id="PS50943">
    <property type="entry name" value="HTH_CROC1"/>
    <property type="match status" value="1"/>
</dbReference>
<reference evidence="2 3" key="1">
    <citation type="submission" date="2017-07" db="EMBL/GenBank/DDBJ databases">
        <title>Fictibacillus sp. nov. GDSW-R2A3 Genome sequencing and assembly.</title>
        <authorList>
            <person name="Mayilraj S."/>
        </authorList>
    </citation>
    <scope>NUCLEOTIDE SEQUENCE [LARGE SCALE GENOMIC DNA]</scope>
    <source>
        <strain evidence="2 3">GDSW-R2A3</strain>
    </source>
</reference>
<dbReference type="SMART" id="SM00530">
    <property type="entry name" value="HTH_XRE"/>
    <property type="match status" value="1"/>
</dbReference>
<evidence type="ECO:0000313" key="2">
    <source>
        <dbReference type="EMBL" id="OYD57857.1"/>
    </source>
</evidence>
<dbReference type="InterPro" id="IPR001387">
    <property type="entry name" value="Cro/C1-type_HTH"/>
</dbReference>
<dbReference type="GO" id="GO:0003677">
    <property type="term" value="F:DNA binding"/>
    <property type="evidence" value="ECO:0007669"/>
    <property type="project" value="InterPro"/>
</dbReference>
<organism evidence="2 3">
    <name type="scientific">Fictibacillus aquaticus</name>
    <dbReference type="NCBI Taxonomy" id="2021314"/>
    <lineage>
        <taxon>Bacteria</taxon>
        <taxon>Bacillati</taxon>
        <taxon>Bacillota</taxon>
        <taxon>Bacilli</taxon>
        <taxon>Bacillales</taxon>
        <taxon>Fictibacillaceae</taxon>
        <taxon>Fictibacillus</taxon>
    </lineage>
</organism>
<dbReference type="Pfam" id="PF13443">
    <property type="entry name" value="HTH_26"/>
    <property type="match status" value="1"/>
</dbReference>
<comment type="caution">
    <text evidence="2">The sequence shown here is derived from an EMBL/GenBank/DDBJ whole genome shotgun (WGS) entry which is preliminary data.</text>
</comment>
<sequence length="70" mass="7824">MGDNMELTCRLEEILRVRGLKKGFVAAKANIGVSTMSLLVQGKQLPSLPVAFKIAEVLELRIEDIWIKKN</sequence>
<accession>A0A235FAA2</accession>
<gene>
    <name evidence="2" type="ORF">CGZ90_08115</name>
</gene>
<dbReference type="EMBL" id="NOII01000002">
    <property type="protein sequence ID" value="OYD57857.1"/>
    <property type="molecule type" value="Genomic_DNA"/>
</dbReference>
<dbReference type="Gene3D" id="1.10.260.40">
    <property type="entry name" value="lambda repressor-like DNA-binding domains"/>
    <property type="match status" value="1"/>
</dbReference>
<evidence type="ECO:0000313" key="3">
    <source>
        <dbReference type="Proteomes" id="UP000215059"/>
    </source>
</evidence>
<dbReference type="Proteomes" id="UP000215059">
    <property type="component" value="Unassembled WGS sequence"/>
</dbReference>
<protein>
    <submittedName>
        <fullName evidence="2">Transcriptional regulator</fullName>
    </submittedName>
</protein>
<proteinExistence type="predicted"/>
<keyword evidence="3" id="KW-1185">Reference proteome</keyword>
<dbReference type="CDD" id="cd00093">
    <property type="entry name" value="HTH_XRE"/>
    <property type="match status" value="1"/>
</dbReference>
<feature type="domain" description="HTH cro/C1-type" evidence="1">
    <location>
        <begin position="25"/>
        <end position="65"/>
    </location>
</feature>
<evidence type="ECO:0000259" key="1">
    <source>
        <dbReference type="PROSITE" id="PS50943"/>
    </source>
</evidence>
<dbReference type="SUPFAM" id="SSF47413">
    <property type="entry name" value="lambda repressor-like DNA-binding domains"/>
    <property type="match status" value="1"/>
</dbReference>
<dbReference type="InterPro" id="IPR010982">
    <property type="entry name" value="Lambda_DNA-bd_dom_sf"/>
</dbReference>
<dbReference type="AlphaFoldDB" id="A0A235FAA2"/>
<dbReference type="OrthoDB" id="2921231at2"/>
<name>A0A235FAA2_9BACL</name>